<evidence type="ECO:0000313" key="18">
    <source>
        <dbReference type="Proteomes" id="UP000037510"/>
    </source>
</evidence>
<evidence type="ECO:0000256" key="2">
    <source>
        <dbReference type="ARBA" id="ARBA00004222"/>
    </source>
</evidence>
<dbReference type="InterPro" id="IPR024096">
    <property type="entry name" value="NO_sig/Golgi_transp_ligand-bd"/>
</dbReference>
<evidence type="ECO:0000256" key="6">
    <source>
        <dbReference type="ARBA" id="ARBA00018596"/>
    </source>
</evidence>
<dbReference type="Gene3D" id="1.10.8.530">
    <property type="entry name" value="DNA polymerase alpha-primase, subunit B, N-terminal domain"/>
    <property type="match status" value="1"/>
</dbReference>
<comment type="caution">
    <text evidence="17">The sequence shown here is derived from an EMBL/GenBank/DDBJ whole genome shotgun (WGS) entry which is preliminary data.</text>
</comment>
<dbReference type="GO" id="GO:0005783">
    <property type="term" value="C:endoplasmic reticulum"/>
    <property type="evidence" value="ECO:0007669"/>
    <property type="project" value="UniProtKB-SubCell"/>
</dbReference>
<feature type="domain" description="DNA polymerase alpha/delta/epsilon subunit B" evidence="14">
    <location>
        <begin position="536"/>
        <end position="661"/>
    </location>
</feature>
<dbReference type="InterPro" id="IPR007194">
    <property type="entry name" value="TRAPP_component"/>
</dbReference>
<dbReference type="Gene3D" id="3.60.21.60">
    <property type="match status" value="1"/>
</dbReference>
<evidence type="ECO:0000256" key="7">
    <source>
        <dbReference type="ARBA" id="ARBA00022705"/>
    </source>
</evidence>
<dbReference type="GO" id="GO:0005794">
    <property type="term" value="C:Golgi apparatus"/>
    <property type="evidence" value="ECO:0007669"/>
    <property type="project" value="UniProtKB-SubCell"/>
</dbReference>
<dbReference type="InterPro" id="IPR013627">
    <property type="entry name" value="Pol_alpha_B_N"/>
</dbReference>
<dbReference type="InterPro" id="IPR037992">
    <property type="entry name" value="TRAPPC6/Trs33"/>
</dbReference>
<comment type="subcellular location">
    <subcellularLocation>
        <location evidence="3">Endoplasmic reticulum</location>
    </subcellularLocation>
    <subcellularLocation>
        <location evidence="2">Golgi apparatus</location>
        <location evidence="2">cis-Golgi network</location>
    </subcellularLocation>
    <subcellularLocation>
        <location evidence="1">Nucleus</location>
    </subcellularLocation>
</comment>
<keyword evidence="11" id="KW-0539">Nucleus</keyword>
<evidence type="ECO:0000256" key="10">
    <source>
        <dbReference type="ARBA" id="ARBA00023034"/>
    </source>
</evidence>
<evidence type="ECO:0000256" key="11">
    <source>
        <dbReference type="ARBA" id="ARBA00023242"/>
    </source>
</evidence>
<gene>
    <name evidence="17" type="ORF">OBRU01_09071</name>
</gene>
<evidence type="ECO:0000256" key="3">
    <source>
        <dbReference type="ARBA" id="ARBA00004240"/>
    </source>
</evidence>
<evidence type="ECO:0000256" key="5">
    <source>
        <dbReference type="ARBA" id="ARBA00007299"/>
    </source>
</evidence>
<dbReference type="GO" id="GO:0007399">
    <property type="term" value="P:nervous system development"/>
    <property type="evidence" value="ECO:0007669"/>
    <property type="project" value="UniProtKB-KW"/>
</dbReference>
<dbReference type="FunFam" id="3.30.1380.20:FF:000004">
    <property type="entry name" value="Trafficking protein particle complex subunit 6B"/>
    <property type="match status" value="1"/>
</dbReference>
<dbReference type="GO" id="GO:0006270">
    <property type="term" value="P:DNA replication initiation"/>
    <property type="evidence" value="ECO:0007669"/>
    <property type="project" value="TreeGrafter"/>
</dbReference>
<dbReference type="GO" id="GO:0048193">
    <property type="term" value="P:Golgi vesicle transport"/>
    <property type="evidence" value="ECO:0007669"/>
    <property type="project" value="InterPro"/>
</dbReference>
<dbReference type="InterPro" id="IPR054300">
    <property type="entry name" value="OB_DPOA2"/>
</dbReference>
<dbReference type="GO" id="GO:0003677">
    <property type="term" value="F:DNA binding"/>
    <property type="evidence" value="ECO:0007669"/>
    <property type="project" value="InterPro"/>
</dbReference>
<evidence type="ECO:0000256" key="9">
    <source>
        <dbReference type="ARBA" id="ARBA00022902"/>
    </source>
</evidence>
<dbReference type="PANTHER" id="PTHR23061:SF12">
    <property type="entry name" value="DNA POLYMERASE ALPHA SUBUNIT B"/>
    <property type="match status" value="1"/>
</dbReference>
<dbReference type="PANTHER" id="PTHR23061">
    <property type="entry name" value="DNA POLYMERASE 2 ALPHA 70 KDA SUBUNIT"/>
    <property type="match status" value="1"/>
</dbReference>
<evidence type="ECO:0000256" key="1">
    <source>
        <dbReference type="ARBA" id="ARBA00004123"/>
    </source>
</evidence>
<sequence length="662" mass="73759">MADDIVFELLHSEIINYALEQSKVIADKKEVDLSAVEYIGFAAGYKIMERLTREWPRFKDELDTMKFICTDFWTCIYKKQIDNLRTNHQGVYVLQDNAFRFLTTFSNGHQYLEYAPRYVAYTCGLIRGGLANLCINSVVTAEVQSMPSCKFHIQVQRSLCEEYDVDAESFTEQWMAFSLNHLNGASPNLENLDVFARKEFSKRAANRLNAPAKETRRTGSCASLTVYGAPAPIKSDNEVLSNYMAATPKRVKVEVESSNQNELCPATYSPTITNAGTVVHSYGDEELLKSISEPHSASDMLNLRISQTEVYVAGRIECDADARLNPKCVVLQGTWEQSLSQSVPVDTDNTSPVVYVAGRIECDADARLNPKCVVLQGTWEQSLSQSVPVDTDNTSPVVYVAGRIECDADARLNPKCVVLQGTWEQSLSQSVPVDTDNTSPVVYVAGRIECDADARLNPKCVVLQGTWEQSLSQSVTVDTDNLDQYTLFPGQVVVMRGVNPRGDRFIAHQVFCDAALPLRDHAADIMNTLTGTISMVIAAGPYTTSDNISYEPLKDFVHYITTHKPHLVIMTGPFMDSEHSKIKDNTMAETFKSFFDKLVDILGELNNICPYTNIYIVSSLKDAFHVSIYPSPPYASRRKHPNVHFVPDPCTLDINGVVVGFL</sequence>
<dbReference type="GO" id="GO:0005658">
    <property type="term" value="C:alpha DNA polymerase:primase complex"/>
    <property type="evidence" value="ECO:0007669"/>
    <property type="project" value="TreeGrafter"/>
</dbReference>
<dbReference type="Pfam" id="PF04042">
    <property type="entry name" value="DNA_pol_E_B"/>
    <property type="match status" value="1"/>
</dbReference>
<proteinExistence type="inferred from homology"/>
<organism evidence="17 18">
    <name type="scientific">Operophtera brumata</name>
    <name type="common">Winter moth</name>
    <name type="synonym">Phalaena brumata</name>
    <dbReference type="NCBI Taxonomy" id="104452"/>
    <lineage>
        <taxon>Eukaryota</taxon>
        <taxon>Metazoa</taxon>
        <taxon>Ecdysozoa</taxon>
        <taxon>Arthropoda</taxon>
        <taxon>Hexapoda</taxon>
        <taxon>Insecta</taxon>
        <taxon>Pterygota</taxon>
        <taxon>Neoptera</taxon>
        <taxon>Endopterygota</taxon>
        <taxon>Lepidoptera</taxon>
        <taxon>Glossata</taxon>
        <taxon>Ditrysia</taxon>
        <taxon>Geometroidea</taxon>
        <taxon>Geometridae</taxon>
        <taxon>Larentiinae</taxon>
        <taxon>Operophtera</taxon>
    </lineage>
</organism>
<feature type="domain" description="DNA polymerase alpha subunit B N-terminal" evidence="15">
    <location>
        <begin position="158"/>
        <end position="202"/>
    </location>
</feature>
<evidence type="ECO:0000259" key="14">
    <source>
        <dbReference type="Pfam" id="PF04042"/>
    </source>
</evidence>
<name>A0A0L7LH06_OPEBR</name>
<dbReference type="Pfam" id="PF08418">
    <property type="entry name" value="Pol_alpha_B_N"/>
    <property type="match status" value="1"/>
</dbReference>
<keyword evidence="7" id="KW-0235">DNA replication</keyword>
<dbReference type="EMBL" id="JTDY01001220">
    <property type="protein sequence ID" value="KOB74491.1"/>
    <property type="molecule type" value="Genomic_DNA"/>
</dbReference>
<feature type="domain" description="DNA polymerase alpha subunit B OB" evidence="16">
    <location>
        <begin position="441"/>
        <end position="511"/>
    </location>
</feature>
<dbReference type="InterPro" id="IPR016722">
    <property type="entry name" value="DNA_pol_alpha_bsu"/>
</dbReference>
<dbReference type="Pfam" id="PF22062">
    <property type="entry name" value="OB_DPOA2"/>
    <property type="match status" value="2"/>
</dbReference>
<dbReference type="InterPro" id="IPR043034">
    <property type="entry name" value="DNA_pol_alpha_B_N_sf"/>
</dbReference>
<evidence type="ECO:0000256" key="8">
    <source>
        <dbReference type="ARBA" id="ARBA00022824"/>
    </source>
</evidence>
<keyword evidence="18" id="KW-1185">Reference proteome</keyword>
<accession>A0A0L7LH06</accession>
<protein>
    <recommendedName>
        <fullName evidence="6">DNA polymerase alpha subunit B</fullName>
    </recommendedName>
    <alternativeName>
        <fullName evidence="13">Trafficking protein particle complex subunit 6B</fullName>
    </alternativeName>
</protein>
<dbReference type="SUPFAM" id="SSF111126">
    <property type="entry name" value="Ligand-binding domain in the NO signalling and Golgi transport"/>
    <property type="match status" value="1"/>
</dbReference>
<evidence type="ECO:0000256" key="13">
    <source>
        <dbReference type="ARBA" id="ARBA00074542"/>
    </source>
</evidence>
<comment type="similarity">
    <text evidence="5">Belongs to the DNA polymerase alpha subunit B family.</text>
</comment>
<evidence type="ECO:0000256" key="12">
    <source>
        <dbReference type="ARBA" id="ARBA00057720"/>
    </source>
</evidence>
<keyword evidence="10" id="KW-0333">Golgi apparatus</keyword>
<evidence type="ECO:0000259" key="16">
    <source>
        <dbReference type="Pfam" id="PF22062"/>
    </source>
</evidence>
<reference evidence="17 18" key="1">
    <citation type="journal article" date="2015" name="Genome Biol. Evol.">
        <title>The genome of winter moth (Operophtera brumata) provides a genomic perspective on sexual dimorphism and phenology.</title>
        <authorList>
            <person name="Derks M.F."/>
            <person name="Smit S."/>
            <person name="Salis L."/>
            <person name="Schijlen E."/>
            <person name="Bossers A."/>
            <person name="Mateman C."/>
            <person name="Pijl A.S."/>
            <person name="de Ridder D."/>
            <person name="Groenen M.A."/>
            <person name="Visser M.E."/>
            <person name="Megens H.J."/>
        </authorList>
    </citation>
    <scope>NUCLEOTIDE SEQUENCE [LARGE SCALE GENOMIC DNA]</scope>
    <source>
        <strain evidence="17">WM2013NL</strain>
        <tissue evidence="17">Head and thorax</tissue>
    </source>
</reference>
<dbReference type="CDD" id="cd14944">
    <property type="entry name" value="TRAPPC6A_Trs33"/>
    <property type="match status" value="1"/>
</dbReference>
<dbReference type="STRING" id="104452.A0A0L7LH06"/>
<dbReference type="AlphaFoldDB" id="A0A0L7LH06"/>
<feature type="domain" description="DNA polymerase alpha subunit B OB" evidence="16">
    <location>
        <begin position="302"/>
        <end position="349"/>
    </location>
</feature>
<evidence type="ECO:0000256" key="4">
    <source>
        <dbReference type="ARBA" id="ARBA00006218"/>
    </source>
</evidence>
<evidence type="ECO:0000259" key="15">
    <source>
        <dbReference type="Pfam" id="PF08418"/>
    </source>
</evidence>
<dbReference type="Proteomes" id="UP000037510">
    <property type="component" value="Unassembled WGS sequence"/>
</dbReference>
<dbReference type="InterPro" id="IPR007185">
    <property type="entry name" value="DNA_pol_a/d/e_bsu"/>
</dbReference>
<comment type="similarity">
    <text evidence="4">Belongs to the TRAPP small subunits family. BET3 subfamily.</text>
</comment>
<dbReference type="Pfam" id="PF04051">
    <property type="entry name" value="TRAPP"/>
    <property type="match status" value="1"/>
</dbReference>
<dbReference type="Gene3D" id="3.30.1380.20">
    <property type="entry name" value="Trafficking protein particle complex subunit 3"/>
    <property type="match status" value="1"/>
</dbReference>
<keyword evidence="8" id="KW-0256">Endoplasmic reticulum</keyword>
<evidence type="ECO:0000313" key="17">
    <source>
        <dbReference type="EMBL" id="KOB74491.1"/>
    </source>
</evidence>
<comment type="function">
    <text evidence="12">Component of a transport protein particle (TRAPP) complex that may function in specific stages of inter-organelle traffic. Specifically involved in the early development of neural circuitry, likely by controlling the frequency and amplitude of intracellular calcium transients implicated in the regulation of neuron differentiation and survival.</text>
</comment>
<keyword evidence="9" id="KW-0524">Neurogenesis</keyword>